<evidence type="ECO:0000256" key="4">
    <source>
        <dbReference type="PROSITE-ProRule" id="PRU00601"/>
    </source>
</evidence>
<feature type="compositionally biased region" description="Polar residues" evidence="5">
    <location>
        <begin position="136"/>
        <end position="145"/>
    </location>
</feature>
<dbReference type="PROSITE" id="PS50089">
    <property type="entry name" value="ZF_RING_2"/>
    <property type="match status" value="1"/>
</dbReference>
<proteinExistence type="predicted"/>
<dbReference type="CDD" id="cd16464">
    <property type="entry name" value="RING-H2_Pirh2-like"/>
    <property type="match status" value="1"/>
</dbReference>
<evidence type="ECO:0000256" key="2">
    <source>
        <dbReference type="ARBA" id="ARBA00022771"/>
    </source>
</evidence>
<dbReference type="InterPro" id="IPR001841">
    <property type="entry name" value="Znf_RING"/>
</dbReference>
<sequence length="599" mass="65680">MSTQRNDSRTNSVYVDAPEFPTDHVDEAASSTTNTVTTAATTGSSQHDLTVMSYVRSSTPEPSAQTPLPTVDDDDDENDSEDDEDEDEVSEGGDDDQAVSHLSEGRGRSQRGRTPNSPSTEEDEDDDDDEIVMQVDPTTGLQRATSIPRVRSRSSSLANRLQRQHQRMTSSSGSSSRTGQPTSSSGSRSGSGQSTVQQPVARPNAAPLVDEKEQAELRRKIMDIQRDPTISFADKASMIQKLMSSRWQGAQSTLSSQTVDDSTEATEEDLKTTYNNADRNYLGCKHYRRGCKLKANCCGKWFNCRFCHDDVCNHTIIRNETKMMLCMHCKTIQPAAQTCISCNAQLAKYYCDTCKLWDDDPNKPIYHCADCGICRIGNGLGQDFFHCKKCNICMNIQLKDNHRCIERNLECDCPICGEYMFTSTTTVIFMPCGHCIHSKCHSDYVKTSYQCPTCWKALGDMTTYYDKIDSLLAEQKMPPEYANIFSIVLCNDCEIKSEAPYHFLYHKCDKCSGYNTKVLETFKRVSEGQVQAVENATAAAGAVGTAPENNISGGGASSAGGPSSSSGATATTTTTTVTTVHLPEAPRSPLLDGNATGDM</sequence>
<keyword evidence="1" id="KW-0479">Metal-binding</keyword>
<dbReference type="Proteomes" id="UP001194696">
    <property type="component" value="Unassembled WGS sequence"/>
</dbReference>
<dbReference type="InterPro" id="IPR039512">
    <property type="entry name" value="RCHY1_zinc-ribbon"/>
</dbReference>
<dbReference type="SMART" id="SM00184">
    <property type="entry name" value="RING"/>
    <property type="match status" value="1"/>
</dbReference>
<dbReference type="PANTHER" id="PTHR21319">
    <property type="entry name" value="RING FINGER AND CHY ZINC FINGER DOMAIN-CONTAINING PROTEIN 1"/>
    <property type="match status" value="1"/>
</dbReference>
<evidence type="ECO:0008006" key="11">
    <source>
        <dbReference type="Google" id="ProtNLM"/>
    </source>
</evidence>
<feature type="compositionally biased region" description="Acidic residues" evidence="5">
    <location>
        <begin position="71"/>
        <end position="97"/>
    </location>
</feature>
<feature type="domain" description="CTCHY-type" evidence="8">
    <location>
        <begin position="346"/>
        <end position="412"/>
    </location>
</feature>
<feature type="compositionally biased region" description="Polar residues" evidence="5">
    <location>
        <begin position="1"/>
        <end position="13"/>
    </location>
</feature>
<dbReference type="Gene3D" id="3.30.40.10">
    <property type="entry name" value="Zinc/RING finger domain, C3HC4 (zinc finger)"/>
    <property type="match status" value="1"/>
</dbReference>
<gene>
    <name evidence="9" type="ORF">BGZ96_004198</name>
</gene>
<keyword evidence="2 4" id="KW-0863">Zinc-finger</keyword>
<reference evidence="9 10" key="1">
    <citation type="journal article" date="2020" name="Fungal Divers.">
        <title>Resolving the Mortierellaceae phylogeny through synthesis of multi-gene phylogenetics and phylogenomics.</title>
        <authorList>
            <person name="Vandepol N."/>
            <person name="Liber J."/>
            <person name="Desiro A."/>
            <person name="Na H."/>
            <person name="Kennedy M."/>
            <person name="Barry K."/>
            <person name="Grigoriev I.V."/>
            <person name="Miller A.N."/>
            <person name="O'Donnell K."/>
            <person name="Stajich J.E."/>
            <person name="Bonito G."/>
        </authorList>
    </citation>
    <scope>NUCLEOTIDE SEQUENCE [LARGE SCALE GENOMIC DNA]</scope>
    <source>
        <strain evidence="9 10">AD045</strain>
    </source>
</reference>
<feature type="compositionally biased region" description="Low complexity" evidence="5">
    <location>
        <begin position="169"/>
        <end position="195"/>
    </location>
</feature>
<protein>
    <recommendedName>
        <fullName evidence="11">Zf-CHY-domain-containing protein</fullName>
    </recommendedName>
</protein>
<keyword evidence="10" id="KW-1185">Reference proteome</keyword>
<comment type="caution">
    <text evidence="9">The sequence shown here is derived from an EMBL/GenBank/DDBJ whole genome shotgun (WGS) entry which is preliminary data.</text>
</comment>
<evidence type="ECO:0000313" key="9">
    <source>
        <dbReference type="EMBL" id="KAG0298891.1"/>
    </source>
</evidence>
<accession>A0ABQ7KGH2</accession>
<dbReference type="Pfam" id="PF14599">
    <property type="entry name" value="zinc_ribbon_6"/>
    <property type="match status" value="1"/>
</dbReference>
<feature type="domain" description="CHY-type" evidence="7">
    <location>
        <begin position="277"/>
        <end position="344"/>
    </location>
</feature>
<name>A0ABQ7KGH2_9FUNG</name>
<evidence type="ECO:0000256" key="3">
    <source>
        <dbReference type="ARBA" id="ARBA00022833"/>
    </source>
</evidence>
<dbReference type="PANTHER" id="PTHR21319:SF0">
    <property type="entry name" value="AND RING FINGER DOMAIN PROTEIN, PUTATIVE (AFU_ORTHOLOGUE AFUA_1G08900)-RELATED"/>
    <property type="match status" value="1"/>
</dbReference>
<dbReference type="EMBL" id="JAAAIM010000002">
    <property type="protein sequence ID" value="KAG0298891.1"/>
    <property type="molecule type" value="Genomic_DNA"/>
</dbReference>
<keyword evidence="3" id="KW-0862">Zinc</keyword>
<feature type="domain" description="RING-type" evidence="6">
    <location>
        <begin position="413"/>
        <end position="454"/>
    </location>
</feature>
<evidence type="ECO:0000259" key="8">
    <source>
        <dbReference type="PROSITE" id="PS51270"/>
    </source>
</evidence>
<feature type="region of interest" description="Disordered" evidence="5">
    <location>
        <begin position="549"/>
        <end position="599"/>
    </location>
</feature>
<evidence type="ECO:0000256" key="1">
    <source>
        <dbReference type="ARBA" id="ARBA00022723"/>
    </source>
</evidence>
<evidence type="ECO:0000256" key="5">
    <source>
        <dbReference type="SAM" id="MobiDB-lite"/>
    </source>
</evidence>
<dbReference type="InterPro" id="IPR017921">
    <property type="entry name" value="Znf_CTCHY"/>
</dbReference>
<organism evidence="9 10">
    <name type="scientific">Linnemannia gamsii</name>
    <dbReference type="NCBI Taxonomy" id="64522"/>
    <lineage>
        <taxon>Eukaryota</taxon>
        <taxon>Fungi</taxon>
        <taxon>Fungi incertae sedis</taxon>
        <taxon>Mucoromycota</taxon>
        <taxon>Mortierellomycotina</taxon>
        <taxon>Mortierellomycetes</taxon>
        <taxon>Mortierellales</taxon>
        <taxon>Mortierellaceae</taxon>
        <taxon>Linnemannia</taxon>
    </lineage>
</organism>
<feature type="region of interest" description="Disordered" evidence="5">
    <location>
        <begin position="1"/>
        <end position="210"/>
    </location>
</feature>
<dbReference type="SUPFAM" id="SSF161219">
    <property type="entry name" value="CHY zinc finger-like"/>
    <property type="match status" value="1"/>
</dbReference>
<dbReference type="Pfam" id="PF05495">
    <property type="entry name" value="zf-CHY"/>
    <property type="match status" value="1"/>
</dbReference>
<dbReference type="InterPro" id="IPR013083">
    <property type="entry name" value="Znf_RING/FYVE/PHD"/>
</dbReference>
<feature type="compositionally biased region" description="Low complexity" evidence="5">
    <location>
        <begin position="559"/>
        <end position="579"/>
    </location>
</feature>
<evidence type="ECO:0000259" key="7">
    <source>
        <dbReference type="PROSITE" id="PS51266"/>
    </source>
</evidence>
<dbReference type="SUPFAM" id="SSF161245">
    <property type="entry name" value="Zinc hairpin stack"/>
    <property type="match status" value="1"/>
</dbReference>
<dbReference type="Gene3D" id="2.20.28.10">
    <property type="match status" value="1"/>
</dbReference>
<evidence type="ECO:0000313" key="10">
    <source>
        <dbReference type="Proteomes" id="UP001194696"/>
    </source>
</evidence>
<dbReference type="InterPro" id="IPR037275">
    <property type="entry name" value="Znf_CTCHY_sf"/>
</dbReference>
<dbReference type="InterPro" id="IPR008913">
    <property type="entry name" value="Znf_CHY"/>
</dbReference>
<evidence type="ECO:0000259" key="6">
    <source>
        <dbReference type="PROSITE" id="PS50089"/>
    </source>
</evidence>
<feature type="compositionally biased region" description="Polar residues" evidence="5">
    <location>
        <begin position="55"/>
        <end position="68"/>
    </location>
</feature>
<feature type="compositionally biased region" description="Low complexity" evidence="5">
    <location>
        <begin position="28"/>
        <end position="45"/>
    </location>
</feature>
<feature type="compositionally biased region" description="Acidic residues" evidence="5">
    <location>
        <begin position="120"/>
        <end position="131"/>
    </location>
</feature>
<dbReference type="PROSITE" id="PS51270">
    <property type="entry name" value="ZF_CTCHY"/>
    <property type="match status" value="1"/>
</dbReference>
<dbReference type="Pfam" id="PF13639">
    <property type="entry name" value="zf-RING_2"/>
    <property type="match status" value="1"/>
</dbReference>
<dbReference type="PROSITE" id="PS51266">
    <property type="entry name" value="ZF_CHY"/>
    <property type="match status" value="1"/>
</dbReference>
<dbReference type="InterPro" id="IPR037274">
    <property type="entry name" value="Znf_CHY_sf"/>
</dbReference>
<dbReference type="SUPFAM" id="SSF57850">
    <property type="entry name" value="RING/U-box"/>
    <property type="match status" value="1"/>
</dbReference>